<feature type="compositionally biased region" description="Basic and acidic residues" evidence="1">
    <location>
        <begin position="91"/>
        <end position="107"/>
    </location>
</feature>
<dbReference type="EMBL" id="UYJE01009735">
    <property type="protein sequence ID" value="VDI76164.1"/>
    <property type="molecule type" value="Genomic_DNA"/>
</dbReference>
<feature type="compositionally biased region" description="Polar residues" evidence="1">
    <location>
        <begin position="108"/>
        <end position="131"/>
    </location>
</feature>
<dbReference type="Proteomes" id="UP000596742">
    <property type="component" value="Unassembled WGS sequence"/>
</dbReference>
<gene>
    <name evidence="2" type="ORF">MGAL_10B084971</name>
</gene>
<comment type="caution">
    <text evidence="2">The sequence shown here is derived from an EMBL/GenBank/DDBJ whole genome shotgun (WGS) entry which is preliminary data.</text>
</comment>
<name>A0A8B6H8X5_MYTGA</name>
<protein>
    <recommendedName>
        <fullName evidence="4">G domain-containing protein</fullName>
    </recommendedName>
</protein>
<organism evidence="2 3">
    <name type="scientific">Mytilus galloprovincialis</name>
    <name type="common">Mediterranean mussel</name>
    <dbReference type="NCBI Taxonomy" id="29158"/>
    <lineage>
        <taxon>Eukaryota</taxon>
        <taxon>Metazoa</taxon>
        <taxon>Spiralia</taxon>
        <taxon>Lophotrochozoa</taxon>
        <taxon>Mollusca</taxon>
        <taxon>Bivalvia</taxon>
        <taxon>Autobranchia</taxon>
        <taxon>Pteriomorphia</taxon>
        <taxon>Mytilida</taxon>
        <taxon>Mytiloidea</taxon>
        <taxon>Mytilidae</taxon>
        <taxon>Mytilinae</taxon>
        <taxon>Mytilus</taxon>
    </lineage>
</organism>
<evidence type="ECO:0000313" key="2">
    <source>
        <dbReference type="EMBL" id="VDI76164.1"/>
    </source>
</evidence>
<evidence type="ECO:0000256" key="1">
    <source>
        <dbReference type="SAM" id="MobiDB-lite"/>
    </source>
</evidence>
<evidence type="ECO:0008006" key="4">
    <source>
        <dbReference type="Google" id="ProtNLM"/>
    </source>
</evidence>
<dbReference type="AlphaFoldDB" id="A0A8B6H8X5"/>
<sequence>MTDLEKEKYIKILQEGNEKRYHIKIMILGRQGVGKSSLMRRLLRESTNDVISTDGIDIVRRCKVDIESKDWIFCQDDSTADVNERIGRALRQTDKSDSLDRNKKNNDAHVQNGQSTANPSSDIQTEGGNET</sequence>
<dbReference type="OrthoDB" id="10508333at2759"/>
<keyword evidence="3" id="KW-1185">Reference proteome</keyword>
<dbReference type="SUPFAM" id="SSF52540">
    <property type="entry name" value="P-loop containing nucleoside triphosphate hydrolases"/>
    <property type="match status" value="1"/>
</dbReference>
<feature type="region of interest" description="Disordered" evidence="1">
    <location>
        <begin position="91"/>
        <end position="131"/>
    </location>
</feature>
<proteinExistence type="predicted"/>
<accession>A0A8B6H8X5</accession>
<reference evidence="2" key="1">
    <citation type="submission" date="2018-11" db="EMBL/GenBank/DDBJ databases">
        <authorList>
            <person name="Alioto T."/>
            <person name="Alioto T."/>
        </authorList>
    </citation>
    <scope>NUCLEOTIDE SEQUENCE</scope>
</reference>
<evidence type="ECO:0000313" key="3">
    <source>
        <dbReference type="Proteomes" id="UP000596742"/>
    </source>
</evidence>
<dbReference type="InterPro" id="IPR027417">
    <property type="entry name" value="P-loop_NTPase"/>
</dbReference>
<dbReference type="Gene3D" id="3.40.50.300">
    <property type="entry name" value="P-loop containing nucleotide triphosphate hydrolases"/>
    <property type="match status" value="1"/>
</dbReference>